<keyword evidence="9" id="KW-0807">Transducer</keyword>
<dbReference type="AlphaFoldDB" id="A0A2B4SJF3"/>
<dbReference type="Pfam" id="PF01094">
    <property type="entry name" value="ANF_receptor"/>
    <property type="match status" value="1"/>
</dbReference>
<gene>
    <name evidence="14" type="primary">GRM2</name>
    <name evidence="14" type="ORF">AWC38_SpisGene6576</name>
</gene>
<dbReference type="GO" id="GO:0005886">
    <property type="term" value="C:plasma membrane"/>
    <property type="evidence" value="ECO:0007669"/>
    <property type="project" value="UniProtKB-SubCell"/>
</dbReference>
<reference evidence="15" key="1">
    <citation type="journal article" date="2017" name="bioRxiv">
        <title>Comparative analysis of the genomes of Stylophora pistillata and Acropora digitifera provides evidence for extensive differences between species of corals.</title>
        <authorList>
            <person name="Voolstra C.R."/>
            <person name="Li Y."/>
            <person name="Liew Y.J."/>
            <person name="Baumgarten S."/>
            <person name="Zoccola D."/>
            <person name="Flot J.-F."/>
            <person name="Tambutte S."/>
            <person name="Allemand D."/>
            <person name="Aranda M."/>
        </authorList>
    </citation>
    <scope>NUCLEOTIDE SEQUENCE [LARGE SCALE GENOMIC DNA]</scope>
</reference>
<dbReference type="InterPro" id="IPR050726">
    <property type="entry name" value="mGluR"/>
</dbReference>
<dbReference type="Gene3D" id="3.40.50.2300">
    <property type="match status" value="2"/>
</dbReference>
<feature type="domain" description="Receptor ligand binding region" evidence="12">
    <location>
        <begin position="75"/>
        <end position="420"/>
    </location>
</feature>
<keyword evidence="2" id="KW-1003">Cell membrane</keyword>
<keyword evidence="15" id="KW-1185">Reference proteome</keyword>
<dbReference type="InterPro" id="IPR011500">
    <property type="entry name" value="GPCR_3_9-Cys_dom"/>
</dbReference>
<feature type="transmembrane region" description="Helical" evidence="10">
    <location>
        <begin position="532"/>
        <end position="551"/>
    </location>
</feature>
<dbReference type="Proteomes" id="UP000225706">
    <property type="component" value="Unassembled WGS sequence"/>
</dbReference>
<feature type="signal peptide" evidence="11">
    <location>
        <begin position="1"/>
        <end position="23"/>
    </location>
</feature>
<evidence type="ECO:0000256" key="9">
    <source>
        <dbReference type="ARBA" id="ARBA00023224"/>
    </source>
</evidence>
<evidence type="ECO:0000256" key="7">
    <source>
        <dbReference type="ARBA" id="ARBA00023170"/>
    </source>
</evidence>
<evidence type="ECO:0000256" key="8">
    <source>
        <dbReference type="ARBA" id="ARBA00023180"/>
    </source>
</evidence>
<evidence type="ECO:0000259" key="13">
    <source>
        <dbReference type="Pfam" id="PF07562"/>
    </source>
</evidence>
<dbReference type="GO" id="GO:0004930">
    <property type="term" value="F:G protein-coupled receptor activity"/>
    <property type="evidence" value="ECO:0007669"/>
    <property type="project" value="UniProtKB-KW"/>
</dbReference>
<evidence type="ECO:0000259" key="12">
    <source>
        <dbReference type="Pfam" id="PF01094"/>
    </source>
</evidence>
<dbReference type="PRINTS" id="PR00248">
    <property type="entry name" value="GPCRMGR"/>
</dbReference>
<dbReference type="InterPro" id="IPR000337">
    <property type="entry name" value="GPCR_3"/>
</dbReference>
<dbReference type="OrthoDB" id="5955631at2759"/>
<evidence type="ECO:0000256" key="6">
    <source>
        <dbReference type="ARBA" id="ARBA00023136"/>
    </source>
</evidence>
<comment type="subcellular location">
    <subcellularLocation>
        <location evidence="1">Cell membrane</location>
        <topology evidence="1">Multi-pass membrane protein</topology>
    </subcellularLocation>
</comment>
<dbReference type="SUPFAM" id="SSF53822">
    <property type="entry name" value="Periplasmic binding protein-like I"/>
    <property type="match status" value="1"/>
</dbReference>
<dbReference type="STRING" id="50429.A0A2B4SJF3"/>
<comment type="caution">
    <text evidence="14">The sequence shown here is derived from an EMBL/GenBank/DDBJ whole genome shotgun (WGS) entry which is preliminary data.</text>
</comment>
<accession>A0A2B4SJF3</accession>
<evidence type="ECO:0000256" key="5">
    <source>
        <dbReference type="ARBA" id="ARBA00023040"/>
    </source>
</evidence>
<dbReference type="Gene3D" id="2.10.50.30">
    <property type="entry name" value="GPCR, family 3, nine cysteines domain"/>
    <property type="match status" value="1"/>
</dbReference>
<protein>
    <submittedName>
        <fullName evidence="14">Metabotropic glutamate receptor 2</fullName>
    </submittedName>
</protein>
<keyword evidence="8" id="KW-0325">Glycoprotein</keyword>
<evidence type="ECO:0000256" key="1">
    <source>
        <dbReference type="ARBA" id="ARBA00004651"/>
    </source>
</evidence>
<feature type="chain" id="PRO_5012134568" evidence="11">
    <location>
        <begin position="24"/>
        <end position="552"/>
    </location>
</feature>
<evidence type="ECO:0000313" key="14">
    <source>
        <dbReference type="EMBL" id="PFX28708.1"/>
    </source>
</evidence>
<keyword evidence="5" id="KW-0297">G-protein coupled receptor</keyword>
<sequence>MKRWLLVFLIVVISVTQFQLEVADSVGKSKYFTAYHRVSSSVNRDIAFGALLPLHSKDKHGKCVVSPKRQEGFLWLRALQYSVEDVNRKWEARRFNASLTLNVRDTCDDEEIALEQALDLANRYKKRVDIDDGSDDLKPVLGVISSSQNKDASTLLGLFKVPQIIFGKDKNAPDNPDHILQSLSVGFYKARALADLIKYFTWSAVSVIYSTDHQDDFEIFLRISNIEKLCVAVKVLLSGEGTYSVRFERAIVKLLSEPASTVVILFTDDTETKEMLQTVKIVRPNTHFTWIVTNQRAIHCFQGSSQDDTFVIVPRFPFIDRFKNYFENKGDTIEFKDIIEMPVNQSSCSNIGMVESPSKRGKEKVQASMNSIYLFAHAYEKASRAIIGHTTTQLDRVVFSRSLGHVLDVFYSQNWKRFSGQQHMKENMFSLISVKSNGSVKSHVTVGTWNSSWYINELGITWRNQTAPKSSCGTQCPPGHIRVLKNNTECCWSCAICHYNQIVKDDYTCTDCLRGYWPNEDFKKCEFQWQRTLFFCTLAVSFVAVVFFFMVL</sequence>
<evidence type="ECO:0000256" key="10">
    <source>
        <dbReference type="SAM" id="Phobius"/>
    </source>
</evidence>
<keyword evidence="4 10" id="KW-1133">Transmembrane helix</keyword>
<proteinExistence type="predicted"/>
<keyword evidence="7 14" id="KW-0675">Receptor</keyword>
<organism evidence="14 15">
    <name type="scientific">Stylophora pistillata</name>
    <name type="common">Smooth cauliflower coral</name>
    <dbReference type="NCBI Taxonomy" id="50429"/>
    <lineage>
        <taxon>Eukaryota</taxon>
        <taxon>Metazoa</taxon>
        <taxon>Cnidaria</taxon>
        <taxon>Anthozoa</taxon>
        <taxon>Hexacorallia</taxon>
        <taxon>Scleractinia</taxon>
        <taxon>Astrocoeniina</taxon>
        <taxon>Pocilloporidae</taxon>
        <taxon>Stylophora</taxon>
    </lineage>
</organism>
<keyword evidence="11" id="KW-0732">Signal</keyword>
<dbReference type="Pfam" id="PF07562">
    <property type="entry name" value="NCD3G"/>
    <property type="match status" value="1"/>
</dbReference>
<keyword evidence="6 10" id="KW-0472">Membrane</keyword>
<dbReference type="PANTHER" id="PTHR24060">
    <property type="entry name" value="METABOTROPIC GLUTAMATE RECEPTOR"/>
    <property type="match status" value="1"/>
</dbReference>
<dbReference type="InterPro" id="IPR028082">
    <property type="entry name" value="Peripla_BP_I"/>
</dbReference>
<evidence type="ECO:0000256" key="4">
    <source>
        <dbReference type="ARBA" id="ARBA00022989"/>
    </source>
</evidence>
<name>A0A2B4SJF3_STYPI</name>
<evidence type="ECO:0000256" key="2">
    <source>
        <dbReference type="ARBA" id="ARBA00022475"/>
    </source>
</evidence>
<evidence type="ECO:0000313" key="15">
    <source>
        <dbReference type="Proteomes" id="UP000225706"/>
    </source>
</evidence>
<dbReference type="EMBL" id="LSMT01000078">
    <property type="protein sequence ID" value="PFX28708.1"/>
    <property type="molecule type" value="Genomic_DNA"/>
</dbReference>
<evidence type="ECO:0000256" key="3">
    <source>
        <dbReference type="ARBA" id="ARBA00022692"/>
    </source>
</evidence>
<dbReference type="InterPro" id="IPR038550">
    <property type="entry name" value="GPCR_3_9-Cys_sf"/>
</dbReference>
<evidence type="ECO:0000256" key="11">
    <source>
        <dbReference type="SAM" id="SignalP"/>
    </source>
</evidence>
<dbReference type="InterPro" id="IPR001828">
    <property type="entry name" value="ANF_lig-bd_rcpt"/>
</dbReference>
<feature type="domain" description="GPCR family 3 nine cysteines" evidence="13">
    <location>
        <begin position="468"/>
        <end position="518"/>
    </location>
</feature>
<keyword evidence="3 10" id="KW-0812">Transmembrane</keyword>